<keyword evidence="9 10" id="KW-0472">Membrane</keyword>
<organism evidence="12 14">
    <name type="scientific">Capnocytophaga ochracea</name>
    <dbReference type="NCBI Taxonomy" id="1018"/>
    <lineage>
        <taxon>Bacteria</taxon>
        <taxon>Pseudomonadati</taxon>
        <taxon>Bacteroidota</taxon>
        <taxon>Flavobacteriia</taxon>
        <taxon>Flavobacteriales</taxon>
        <taxon>Flavobacteriaceae</taxon>
        <taxon>Capnocytophaga</taxon>
    </lineage>
</organism>
<evidence type="ECO:0000256" key="1">
    <source>
        <dbReference type="ARBA" id="ARBA00004383"/>
    </source>
</evidence>
<evidence type="ECO:0000256" key="6">
    <source>
        <dbReference type="ARBA" id="ARBA00022692"/>
    </source>
</evidence>
<evidence type="ECO:0000256" key="9">
    <source>
        <dbReference type="ARBA" id="ARBA00023136"/>
    </source>
</evidence>
<evidence type="ECO:0000259" key="11">
    <source>
        <dbReference type="PROSITE" id="PS52015"/>
    </source>
</evidence>
<dbReference type="EMBL" id="UARG01000017">
    <property type="protein sequence ID" value="SQA78785.1"/>
    <property type="molecule type" value="Genomic_DNA"/>
</dbReference>
<evidence type="ECO:0000256" key="4">
    <source>
        <dbReference type="ARBA" id="ARBA00022475"/>
    </source>
</evidence>
<keyword evidence="5" id="KW-0997">Cell inner membrane</keyword>
<keyword evidence="6 10" id="KW-0812">Transmembrane</keyword>
<dbReference type="RefSeq" id="WP_048746481.1">
    <property type="nucleotide sequence ID" value="NZ_JVFB01000038.1"/>
</dbReference>
<proteinExistence type="inferred from homology"/>
<comment type="similarity">
    <text evidence="2">Belongs to the TonB family.</text>
</comment>
<name>A0A2X2RWL3_CAPOC</name>
<comment type="subcellular location">
    <subcellularLocation>
        <location evidence="1">Cell inner membrane</location>
        <topology evidence="1">Single-pass membrane protein</topology>
        <orientation evidence="1">Periplasmic side</orientation>
    </subcellularLocation>
</comment>
<dbReference type="PANTHER" id="PTHR33446">
    <property type="entry name" value="PROTEIN TONB-RELATED"/>
    <property type="match status" value="1"/>
</dbReference>
<dbReference type="AlphaFoldDB" id="A0A2X2RWL3"/>
<dbReference type="SUPFAM" id="SSF74653">
    <property type="entry name" value="TolA/TonB C-terminal domain"/>
    <property type="match status" value="1"/>
</dbReference>
<dbReference type="GO" id="GO:0015031">
    <property type="term" value="P:protein transport"/>
    <property type="evidence" value="ECO:0007669"/>
    <property type="project" value="UniProtKB-KW"/>
</dbReference>
<gene>
    <name evidence="13" type="ORF">NCTC11545_01370</name>
    <name evidence="12" type="ORF">NCTC11546_02031</name>
</gene>
<feature type="domain" description="TonB C-terminal" evidence="11">
    <location>
        <begin position="154"/>
        <end position="245"/>
    </location>
</feature>
<evidence type="ECO:0000256" key="10">
    <source>
        <dbReference type="SAM" id="Phobius"/>
    </source>
</evidence>
<reference evidence="14 15" key="1">
    <citation type="submission" date="2018-06" db="EMBL/GenBank/DDBJ databases">
        <authorList>
            <consortium name="Pathogen Informatics"/>
            <person name="Doyle S."/>
        </authorList>
    </citation>
    <scope>NUCLEOTIDE SEQUENCE [LARGE SCALE GENOMIC DNA]</scope>
    <source>
        <strain evidence="13 15">NCTC11545</strain>
        <strain evidence="12 14">NCTC11546</strain>
    </source>
</reference>
<keyword evidence="3" id="KW-0813">Transport</keyword>
<evidence type="ECO:0000313" key="15">
    <source>
        <dbReference type="Proteomes" id="UP000250169"/>
    </source>
</evidence>
<dbReference type="EMBL" id="UAVS01000005">
    <property type="protein sequence ID" value="SQA93988.1"/>
    <property type="molecule type" value="Genomic_DNA"/>
</dbReference>
<dbReference type="GO" id="GO:0055085">
    <property type="term" value="P:transmembrane transport"/>
    <property type="evidence" value="ECO:0007669"/>
    <property type="project" value="InterPro"/>
</dbReference>
<dbReference type="GO" id="GO:0031992">
    <property type="term" value="F:energy transducer activity"/>
    <property type="evidence" value="ECO:0007669"/>
    <property type="project" value="TreeGrafter"/>
</dbReference>
<evidence type="ECO:0000256" key="2">
    <source>
        <dbReference type="ARBA" id="ARBA00006555"/>
    </source>
</evidence>
<protein>
    <submittedName>
        <fullName evidence="12">TonB family C-terminal domain</fullName>
    </submittedName>
</protein>
<evidence type="ECO:0000256" key="8">
    <source>
        <dbReference type="ARBA" id="ARBA00022989"/>
    </source>
</evidence>
<dbReference type="NCBIfam" id="TIGR01352">
    <property type="entry name" value="tonB_Cterm"/>
    <property type="match status" value="1"/>
</dbReference>
<sequence>MQPKKNPKADLAKSSGLFFAIGFALVSALTLWGFETKVYDKSVQDNRTSDVDKALDENQENYTMETPPETPPPPPPPAPTVVEEVKVVENDTKIEEQVIGTTETTKNEQIAKVEEIKQTVVEEAPDVDVPFTIIEDKPMFEACKNVPKDQQMKCFQENLNKHVVKNFSYPQAAAEMGIQGKVFVNFRINTDGSITVLGVRGPDKILEDDAKKLIMKLPRLIPGKQRGKPTPVTFAYPINYKLQNN</sequence>
<dbReference type="Gene3D" id="3.30.1150.10">
    <property type="match status" value="1"/>
</dbReference>
<evidence type="ECO:0000256" key="5">
    <source>
        <dbReference type="ARBA" id="ARBA00022519"/>
    </source>
</evidence>
<dbReference type="Proteomes" id="UP000249891">
    <property type="component" value="Unassembled WGS sequence"/>
</dbReference>
<keyword evidence="4" id="KW-1003">Cell membrane</keyword>
<keyword evidence="7" id="KW-0653">Protein transport</keyword>
<evidence type="ECO:0000313" key="13">
    <source>
        <dbReference type="EMBL" id="SQA93988.1"/>
    </source>
</evidence>
<keyword evidence="8 10" id="KW-1133">Transmembrane helix</keyword>
<feature type="transmembrane region" description="Helical" evidence="10">
    <location>
        <begin position="12"/>
        <end position="34"/>
    </location>
</feature>
<dbReference type="InterPro" id="IPR051045">
    <property type="entry name" value="TonB-dependent_transducer"/>
</dbReference>
<evidence type="ECO:0000313" key="12">
    <source>
        <dbReference type="EMBL" id="SQA78785.1"/>
    </source>
</evidence>
<accession>A0A2X2RWL3</accession>
<dbReference type="PROSITE" id="PS52015">
    <property type="entry name" value="TONB_CTD"/>
    <property type="match status" value="1"/>
</dbReference>
<evidence type="ECO:0000256" key="7">
    <source>
        <dbReference type="ARBA" id="ARBA00022927"/>
    </source>
</evidence>
<dbReference type="InterPro" id="IPR006260">
    <property type="entry name" value="TonB/TolA_C"/>
</dbReference>
<dbReference type="Pfam" id="PF03544">
    <property type="entry name" value="TonB_C"/>
    <property type="match status" value="1"/>
</dbReference>
<dbReference type="InterPro" id="IPR037682">
    <property type="entry name" value="TonB_C"/>
</dbReference>
<evidence type="ECO:0000256" key="3">
    <source>
        <dbReference type="ARBA" id="ARBA00022448"/>
    </source>
</evidence>
<dbReference type="PANTHER" id="PTHR33446:SF2">
    <property type="entry name" value="PROTEIN TONB"/>
    <property type="match status" value="1"/>
</dbReference>
<dbReference type="Proteomes" id="UP000250169">
    <property type="component" value="Unassembled WGS sequence"/>
</dbReference>
<dbReference type="GO" id="GO:0098797">
    <property type="term" value="C:plasma membrane protein complex"/>
    <property type="evidence" value="ECO:0007669"/>
    <property type="project" value="TreeGrafter"/>
</dbReference>
<evidence type="ECO:0000313" key="14">
    <source>
        <dbReference type="Proteomes" id="UP000249891"/>
    </source>
</evidence>